<proteinExistence type="inferred from homology"/>
<sequence>MKTTVKEFPKITAILRGYSFEETELLLTILSGSKIKAVEIALNTPKAKEILRALIPKYSDQLIIGAGTVTNMNDLRDVIDAGVDFVLSPIMMTKEMLDYCKAHHVISVPGAYSPTEIHTCFSKGADLVKVFPAVNAGSSYFKNVMSALGHLPLMAVGGVDQENVKTFFESGASFVGISSALFKKNDVEAKRTEALKKSIILFADECGL</sequence>
<comment type="caution">
    <text evidence="6">The sequence shown here is derived from an EMBL/GenBank/DDBJ whole genome shotgun (WGS) entry which is preliminary data.</text>
</comment>
<evidence type="ECO:0000256" key="4">
    <source>
        <dbReference type="ARBA" id="ARBA00023239"/>
    </source>
</evidence>
<evidence type="ECO:0000313" key="6">
    <source>
        <dbReference type="EMBL" id="MBF4695776.1"/>
    </source>
</evidence>
<keyword evidence="7" id="KW-1185">Reference proteome</keyword>
<accession>A0ABS0A0K0</accession>
<comment type="similarity">
    <text evidence="2">Belongs to the KHG/KDPG aldolase family.</text>
</comment>
<dbReference type="InterPro" id="IPR013785">
    <property type="entry name" value="Aldolase_TIM"/>
</dbReference>
<dbReference type="CDD" id="cd00452">
    <property type="entry name" value="KDPG_aldolase"/>
    <property type="match status" value="1"/>
</dbReference>
<gene>
    <name evidence="6" type="ORF">ISU02_21985</name>
</gene>
<dbReference type="Pfam" id="PF01081">
    <property type="entry name" value="Aldolase"/>
    <property type="match status" value="1"/>
</dbReference>
<dbReference type="PANTHER" id="PTHR30246">
    <property type="entry name" value="2-KETO-3-DEOXY-6-PHOSPHOGLUCONATE ALDOLASE"/>
    <property type="match status" value="1"/>
</dbReference>
<dbReference type="EMBL" id="JADKNH010000020">
    <property type="protein sequence ID" value="MBF4695776.1"/>
    <property type="molecule type" value="Genomic_DNA"/>
</dbReference>
<dbReference type="PANTHER" id="PTHR30246:SF1">
    <property type="entry name" value="2-DEHYDRO-3-DEOXY-6-PHOSPHOGALACTONATE ALDOLASE-RELATED"/>
    <property type="match status" value="1"/>
</dbReference>
<comment type="subunit">
    <text evidence="3">Homotrimer.</text>
</comment>
<evidence type="ECO:0000256" key="2">
    <source>
        <dbReference type="ARBA" id="ARBA00006906"/>
    </source>
</evidence>
<evidence type="ECO:0000256" key="5">
    <source>
        <dbReference type="ARBA" id="ARBA00023277"/>
    </source>
</evidence>
<protein>
    <submittedName>
        <fullName evidence="6">Bifunctional 4-hydroxy-2-oxoglutarate aldolase/2-dehydro-3-deoxy-phosphogluconate aldolase</fullName>
    </submittedName>
</protein>
<comment type="pathway">
    <text evidence="1">Carbohydrate acid metabolism.</text>
</comment>
<keyword evidence="4" id="KW-0456">Lyase</keyword>
<reference evidence="6 7" key="1">
    <citation type="submission" date="2020-11" db="EMBL/GenBank/DDBJ databases">
        <title>Fusibacter basophilias sp. nov.</title>
        <authorList>
            <person name="Qiu D."/>
        </authorList>
    </citation>
    <scope>NUCLEOTIDE SEQUENCE [LARGE SCALE GENOMIC DNA]</scope>
    <source>
        <strain evidence="6 7">Q10-2</strain>
    </source>
</reference>
<dbReference type="RefSeq" id="WP_194704013.1">
    <property type="nucleotide sequence ID" value="NZ_JADKNH010000020.1"/>
</dbReference>
<dbReference type="Proteomes" id="UP000614200">
    <property type="component" value="Unassembled WGS sequence"/>
</dbReference>
<name>A0ABS0A0K0_9FIRM</name>
<evidence type="ECO:0000313" key="7">
    <source>
        <dbReference type="Proteomes" id="UP000614200"/>
    </source>
</evidence>
<evidence type="ECO:0000256" key="1">
    <source>
        <dbReference type="ARBA" id="ARBA00004761"/>
    </source>
</evidence>
<evidence type="ECO:0000256" key="3">
    <source>
        <dbReference type="ARBA" id="ARBA00011233"/>
    </source>
</evidence>
<keyword evidence="5" id="KW-0119">Carbohydrate metabolism</keyword>
<organism evidence="6 7">
    <name type="scientific">Fusibacter ferrireducens</name>
    <dbReference type="NCBI Taxonomy" id="2785058"/>
    <lineage>
        <taxon>Bacteria</taxon>
        <taxon>Bacillati</taxon>
        <taxon>Bacillota</taxon>
        <taxon>Clostridia</taxon>
        <taxon>Eubacteriales</taxon>
        <taxon>Eubacteriales Family XII. Incertae Sedis</taxon>
        <taxon>Fusibacter</taxon>
    </lineage>
</organism>
<dbReference type="InterPro" id="IPR000887">
    <property type="entry name" value="Aldlse_KDPG_KHG"/>
</dbReference>
<dbReference type="SUPFAM" id="SSF51569">
    <property type="entry name" value="Aldolase"/>
    <property type="match status" value="1"/>
</dbReference>
<dbReference type="Gene3D" id="3.20.20.70">
    <property type="entry name" value="Aldolase class I"/>
    <property type="match status" value="1"/>
</dbReference>